<comment type="caution">
    <text evidence="2">The sequence shown here is derived from an EMBL/GenBank/DDBJ whole genome shotgun (WGS) entry which is preliminary data.</text>
</comment>
<reference evidence="2" key="1">
    <citation type="submission" date="2022-01" db="EMBL/GenBank/DDBJ databases">
        <title>Genome Sequence Resource for Two Populations of Ditylenchus destructor, the Migratory Endoparasitic Phytonematode.</title>
        <authorList>
            <person name="Zhang H."/>
            <person name="Lin R."/>
            <person name="Xie B."/>
        </authorList>
    </citation>
    <scope>NUCLEOTIDE SEQUENCE</scope>
    <source>
        <strain evidence="2">BazhouSP</strain>
    </source>
</reference>
<evidence type="ECO:0000256" key="1">
    <source>
        <dbReference type="SAM" id="SignalP"/>
    </source>
</evidence>
<evidence type="ECO:0000313" key="3">
    <source>
        <dbReference type="Proteomes" id="UP001201812"/>
    </source>
</evidence>
<keyword evidence="1" id="KW-0732">Signal</keyword>
<evidence type="ECO:0008006" key="4">
    <source>
        <dbReference type="Google" id="ProtNLM"/>
    </source>
</evidence>
<feature type="signal peptide" evidence="1">
    <location>
        <begin position="1"/>
        <end position="20"/>
    </location>
</feature>
<gene>
    <name evidence="2" type="ORF">DdX_11225</name>
</gene>
<sequence>MYSKLIHFVLAFAIIGGIYGAPTSPNPSSETTLPPGAYLNRVGELCYWDRPCFNDPRGLGVTCTETCIAENWTYGICDRGEGRARSARPQEWLATCGGSQTQTQSEFASV</sequence>
<accession>A0AAD4MWG1</accession>
<dbReference type="AlphaFoldDB" id="A0AAD4MWG1"/>
<keyword evidence="3" id="KW-1185">Reference proteome</keyword>
<evidence type="ECO:0000313" key="2">
    <source>
        <dbReference type="EMBL" id="KAI1709438.1"/>
    </source>
</evidence>
<dbReference type="EMBL" id="JAKKPZ010000030">
    <property type="protein sequence ID" value="KAI1709438.1"/>
    <property type="molecule type" value="Genomic_DNA"/>
</dbReference>
<feature type="chain" id="PRO_5041964111" description="Secreted protein" evidence="1">
    <location>
        <begin position="21"/>
        <end position="110"/>
    </location>
</feature>
<proteinExistence type="predicted"/>
<organism evidence="2 3">
    <name type="scientific">Ditylenchus destructor</name>
    <dbReference type="NCBI Taxonomy" id="166010"/>
    <lineage>
        <taxon>Eukaryota</taxon>
        <taxon>Metazoa</taxon>
        <taxon>Ecdysozoa</taxon>
        <taxon>Nematoda</taxon>
        <taxon>Chromadorea</taxon>
        <taxon>Rhabditida</taxon>
        <taxon>Tylenchina</taxon>
        <taxon>Tylenchomorpha</taxon>
        <taxon>Sphaerularioidea</taxon>
        <taxon>Anguinidae</taxon>
        <taxon>Anguininae</taxon>
        <taxon>Ditylenchus</taxon>
    </lineage>
</organism>
<dbReference type="Proteomes" id="UP001201812">
    <property type="component" value="Unassembled WGS sequence"/>
</dbReference>
<name>A0AAD4MWG1_9BILA</name>
<protein>
    <recommendedName>
        <fullName evidence="4">Secreted protein</fullName>
    </recommendedName>
</protein>